<dbReference type="InterPro" id="IPR006225">
    <property type="entry name" value="PsdUridine_synth_RluC/D"/>
</dbReference>
<evidence type="ECO:0000256" key="5">
    <source>
        <dbReference type="ARBA" id="ARBA00036184"/>
    </source>
</evidence>
<comment type="catalytic activity">
    <reaction evidence="5">
        <text>uridine(32) in tRNA = pseudouridine(32) in tRNA</text>
        <dbReference type="Rhea" id="RHEA:42544"/>
        <dbReference type="Rhea" id="RHEA-COMP:10107"/>
        <dbReference type="Rhea" id="RHEA-COMP:10108"/>
        <dbReference type="ChEBI" id="CHEBI:65314"/>
        <dbReference type="ChEBI" id="CHEBI:65315"/>
        <dbReference type="EC" id="5.4.99.28"/>
    </reaction>
</comment>
<evidence type="ECO:0000313" key="12">
    <source>
        <dbReference type="Proteomes" id="UP000001964"/>
    </source>
</evidence>
<dbReference type="PROSITE" id="PS01129">
    <property type="entry name" value="PSI_RLU"/>
    <property type="match status" value="1"/>
</dbReference>
<dbReference type="GO" id="GO:0160142">
    <property type="term" value="F:23S rRNA pseudouridine(746) synthase activity"/>
    <property type="evidence" value="ECO:0007669"/>
    <property type="project" value="UniProtKB-EC"/>
</dbReference>
<dbReference type="GO" id="GO:0000455">
    <property type="term" value="P:enzyme-directed rRNA pseudouridine synthesis"/>
    <property type="evidence" value="ECO:0007669"/>
    <property type="project" value="TreeGrafter"/>
</dbReference>
<comment type="catalytic activity">
    <reaction evidence="9">
        <text>a uridine in RNA = a pseudouridine in RNA</text>
        <dbReference type="Rhea" id="RHEA:48348"/>
        <dbReference type="Rhea" id="RHEA-COMP:12068"/>
        <dbReference type="Rhea" id="RHEA-COMP:12069"/>
        <dbReference type="ChEBI" id="CHEBI:65314"/>
        <dbReference type="ChEBI" id="CHEBI:65315"/>
    </reaction>
</comment>
<keyword evidence="3" id="KW-0819">tRNA processing</keyword>
<organism evidence="11 12">
    <name type="scientific">Maricaulis maris (strain MCS10)</name>
    <name type="common">Caulobacter maris</name>
    <dbReference type="NCBI Taxonomy" id="394221"/>
    <lineage>
        <taxon>Bacteria</taxon>
        <taxon>Pseudomonadati</taxon>
        <taxon>Pseudomonadota</taxon>
        <taxon>Alphaproteobacteria</taxon>
        <taxon>Maricaulales</taxon>
        <taxon>Maricaulaceae</taxon>
        <taxon>Maricaulis</taxon>
    </lineage>
</organism>
<proteinExistence type="inferred from homology"/>
<dbReference type="eggNOG" id="COG0564">
    <property type="taxonomic scope" value="Bacteria"/>
</dbReference>
<dbReference type="CDD" id="cd02869">
    <property type="entry name" value="PseudoU_synth_RluA_like"/>
    <property type="match status" value="1"/>
</dbReference>
<dbReference type="KEGG" id="mmr:Mmar10_0793"/>
<comment type="function">
    <text evidence="7">Dual specificity enzyme that catalyzes the synthesis of pseudouridine from uracil-746 in 23S ribosomal RNA and from uracil-32 in the anticodon stem and loop of transfer RNAs.</text>
</comment>
<dbReference type="PANTHER" id="PTHR21600:SF91">
    <property type="entry name" value="DUAL-SPECIFICITY RNA PSEUDOURIDINE SYNTHASE RLUA"/>
    <property type="match status" value="1"/>
</dbReference>
<keyword evidence="12" id="KW-1185">Reference proteome</keyword>
<dbReference type="SUPFAM" id="SSF55120">
    <property type="entry name" value="Pseudouridine synthase"/>
    <property type="match status" value="1"/>
</dbReference>
<dbReference type="Gene3D" id="3.30.2350.10">
    <property type="entry name" value="Pseudouridine synthase"/>
    <property type="match status" value="1"/>
</dbReference>
<dbReference type="Proteomes" id="UP000001964">
    <property type="component" value="Chromosome"/>
</dbReference>
<dbReference type="OrthoDB" id="9807829at2"/>
<dbReference type="InterPro" id="IPR020103">
    <property type="entry name" value="PsdUridine_synth_cat_dom_sf"/>
</dbReference>
<evidence type="ECO:0000256" key="3">
    <source>
        <dbReference type="ARBA" id="ARBA00022694"/>
    </source>
</evidence>
<dbReference type="AlphaFoldDB" id="Q0ARK1"/>
<evidence type="ECO:0000259" key="10">
    <source>
        <dbReference type="Pfam" id="PF00849"/>
    </source>
</evidence>
<gene>
    <name evidence="11" type="ordered locus">Mmar10_0793</name>
</gene>
<keyword evidence="2" id="KW-0698">rRNA processing</keyword>
<dbReference type="Pfam" id="PF00849">
    <property type="entry name" value="PseudoU_synth_2"/>
    <property type="match status" value="1"/>
</dbReference>
<evidence type="ECO:0000256" key="4">
    <source>
        <dbReference type="ARBA" id="ARBA00023235"/>
    </source>
</evidence>
<feature type="domain" description="Pseudouridine synthase RsuA/RluA-like" evidence="10">
    <location>
        <begin position="27"/>
        <end position="172"/>
    </location>
</feature>
<dbReference type="GO" id="GO:0008033">
    <property type="term" value="P:tRNA processing"/>
    <property type="evidence" value="ECO:0007669"/>
    <property type="project" value="UniProtKB-KW"/>
</dbReference>
<dbReference type="GO" id="GO:0160151">
    <property type="term" value="F:tRNA pseudouridine(32) synthase activity"/>
    <property type="evidence" value="ECO:0007669"/>
    <property type="project" value="UniProtKB-EC"/>
</dbReference>
<accession>Q0ARK1</accession>
<evidence type="ECO:0000256" key="1">
    <source>
        <dbReference type="ARBA" id="ARBA00010876"/>
    </source>
</evidence>
<comment type="similarity">
    <text evidence="1 9">Belongs to the pseudouridine synthase RluA family.</text>
</comment>
<protein>
    <recommendedName>
        <fullName evidence="9">Pseudouridine synthase</fullName>
        <ecNumber evidence="9">5.4.99.-</ecNumber>
    </recommendedName>
</protein>
<dbReference type="InterPro" id="IPR006145">
    <property type="entry name" value="PsdUridine_synth_RsuA/RluA"/>
</dbReference>
<evidence type="ECO:0000256" key="9">
    <source>
        <dbReference type="RuleBase" id="RU362028"/>
    </source>
</evidence>
<keyword evidence="4 9" id="KW-0413">Isomerase</keyword>
<evidence type="ECO:0000256" key="7">
    <source>
        <dbReference type="ARBA" id="ARBA00037305"/>
    </source>
</evidence>
<dbReference type="InterPro" id="IPR006224">
    <property type="entry name" value="PsdUridine_synth_RluA-like_CS"/>
</dbReference>
<dbReference type="PANTHER" id="PTHR21600">
    <property type="entry name" value="MITOCHONDRIAL RNA PSEUDOURIDINE SYNTHASE"/>
    <property type="match status" value="1"/>
</dbReference>
<evidence type="ECO:0000313" key="11">
    <source>
        <dbReference type="EMBL" id="ABI65086.1"/>
    </source>
</evidence>
<dbReference type="NCBIfam" id="TIGR00005">
    <property type="entry name" value="rluA_subfam"/>
    <property type="match status" value="1"/>
</dbReference>
<dbReference type="EC" id="5.4.99.-" evidence="9"/>
<comment type="function">
    <text evidence="9">Responsible for synthesis of pseudouridine from uracil.</text>
</comment>
<evidence type="ECO:0000256" key="8">
    <source>
        <dbReference type="PIRSR" id="PIRSR606225-1"/>
    </source>
</evidence>
<evidence type="ECO:0000256" key="6">
    <source>
        <dbReference type="ARBA" id="ARBA00036916"/>
    </source>
</evidence>
<dbReference type="HOGENOM" id="CLU_016902_11_1_5"/>
<reference evidence="11 12" key="1">
    <citation type="submission" date="2006-08" db="EMBL/GenBank/DDBJ databases">
        <title>Complete sequence of Maricaulis maris MCS10.</title>
        <authorList>
            <consortium name="US DOE Joint Genome Institute"/>
            <person name="Copeland A."/>
            <person name="Lucas S."/>
            <person name="Lapidus A."/>
            <person name="Barry K."/>
            <person name="Detter J.C."/>
            <person name="Glavina del Rio T."/>
            <person name="Hammon N."/>
            <person name="Israni S."/>
            <person name="Dalin E."/>
            <person name="Tice H."/>
            <person name="Pitluck S."/>
            <person name="Saunders E."/>
            <person name="Brettin T."/>
            <person name="Bruce D."/>
            <person name="Han C."/>
            <person name="Tapia R."/>
            <person name="Gilna P."/>
            <person name="Schmutz J."/>
            <person name="Larimer F."/>
            <person name="Land M."/>
            <person name="Hauser L."/>
            <person name="Kyrpides N."/>
            <person name="Mikhailova N."/>
            <person name="Viollier P."/>
            <person name="Stephens C."/>
            <person name="Richardson P."/>
        </authorList>
    </citation>
    <scope>NUCLEOTIDE SEQUENCE [LARGE SCALE GENOMIC DNA]</scope>
    <source>
        <strain evidence="11 12">MCS10</strain>
    </source>
</reference>
<feature type="active site" evidence="8">
    <location>
        <position position="69"/>
    </location>
</feature>
<sequence>MPGDTPRPFVYSPPPAGALPVIHADDHILVVDKPSGLLTVPGNRPERADCLEARARAEFPTARIIHRLDMDTSGVIVLALTTHAQAHIGKQFEKRMTSKSYVARVQGEMTGRSGRVDQPIITDWPNRPKQMICHDRGRNAVTDWEVMDIADGVTRVRLCPLTGRSHQLRVHMLFLGHPILGDNLYAPPAALTASDRLCLHAQQLGFRHPDGGAPVSFESPAPF</sequence>
<dbReference type="STRING" id="394221.Mmar10_0793"/>
<dbReference type="RefSeq" id="WP_011642733.1">
    <property type="nucleotide sequence ID" value="NC_008347.1"/>
</dbReference>
<name>Q0ARK1_MARMM</name>
<dbReference type="GO" id="GO:0003723">
    <property type="term" value="F:RNA binding"/>
    <property type="evidence" value="ECO:0007669"/>
    <property type="project" value="InterPro"/>
</dbReference>
<comment type="catalytic activity">
    <reaction evidence="6">
        <text>uridine(746) in 23S rRNA = pseudouridine(746) in 23S rRNA</text>
        <dbReference type="Rhea" id="RHEA:42548"/>
        <dbReference type="Rhea" id="RHEA-COMP:10109"/>
        <dbReference type="Rhea" id="RHEA-COMP:10110"/>
        <dbReference type="ChEBI" id="CHEBI:65314"/>
        <dbReference type="ChEBI" id="CHEBI:65315"/>
        <dbReference type="EC" id="5.4.99.29"/>
    </reaction>
</comment>
<evidence type="ECO:0000256" key="2">
    <source>
        <dbReference type="ARBA" id="ARBA00022552"/>
    </source>
</evidence>
<dbReference type="InterPro" id="IPR050188">
    <property type="entry name" value="RluA_PseudoU_synthase"/>
</dbReference>
<dbReference type="EMBL" id="CP000449">
    <property type="protein sequence ID" value="ABI65086.1"/>
    <property type="molecule type" value="Genomic_DNA"/>
</dbReference>